<protein>
    <submittedName>
        <fullName evidence="1">Uncharacterized protein</fullName>
    </submittedName>
</protein>
<dbReference type="Proteomes" id="UP000636949">
    <property type="component" value="Unassembled WGS sequence"/>
</dbReference>
<evidence type="ECO:0000313" key="2">
    <source>
        <dbReference type="Proteomes" id="UP000636949"/>
    </source>
</evidence>
<accession>A0A8J3EAH4</accession>
<evidence type="ECO:0000313" key="1">
    <source>
        <dbReference type="EMBL" id="GGG06253.1"/>
    </source>
</evidence>
<sequence length="139" mass="16555">MIAERKHTKSDINMLNQIVYLLNYKKKTFIEQFSETDFNNTLDYVNKMIAKLEDKRQKLPIGHRYTGVFYLKKPYTVPSEAVKIKGSAFVRKDLVMWTIESEDEYEYEKSLLSVIIKRFLLPFDLQTHFAIMVWSKFKG</sequence>
<dbReference type="EMBL" id="BMJS01000041">
    <property type="protein sequence ID" value="GGG06253.1"/>
    <property type="molecule type" value="Genomic_DNA"/>
</dbReference>
<organism evidence="1 2">
    <name type="scientific">Cysteiniphilum litorale</name>
    <dbReference type="NCBI Taxonomy" id="2056700"/>
    <lineage>
        <taxon>Bacteria</taxon>
        <taxon>Pseudomonadati</taxon>
        <taxon>Pseudomonadota</taxon>
        <taxon>Gammaproteobacteria</taxon>
        <taxon>Thiotrichales</taxon>
        <taxon>Fastidiosibacteraceae</taxon>
        <taxon>Cysteiniphilum</taxon>
    </lineage>
</organism>
<dbReference type="AlphaFoldDB" id="A0A8J3EAH4"/>
<reference evidence="1" key="2">
    <citation type="submission" date="2020-09" db="EMBL/GenBank/DDBJ databases">
        <authorList>
            <person name="Sun Q."/>
            <person name="Zhou Y."/>
        </authorList>
    </citation>
    <scope>NUCLEOTIDE SEQUENCE</scope>
    <source>
        <strain evidence="1">CGMCC 1.15758</strain>
    </source>
</reference>
<keyword evidence="2" id="KW-1185">Reference proteome</keyword>
<name>A0A8J3EAH4_9GAMM</name>
<comment type="caution">
    <text evidence="1">The sequence shown here is derived from an EMBL/GenBank/DDBJ whole genome shotgun (WGS) entry which is preliminary data.</text>
</comment>
<reference evidence="1" key="1">
    <citation type="journal article" date="2014" name="Int. J. Syst. Evol. Microbiol.">
        <title>Complete genome sequence of Corynebacterium casei LMG S-19264T (=DSM 44701T), isolated from a smear-ripened cheese.</title>
        <authorList>
            <consortium name="US DOE Joint Genome Institute (JGI-PGF)"/>
            <person name="Walter F."/>
            <person name="Albersmeier A."/>
            <person name="Kalinowski J."/>
            <person name="Ruckert C."/>
        </authorList>
    </citation>
    <scope>NUCLEOTIDE SEQUENCE</scope>
    <source>
        <strain evidence="1">CGMCC 1.15758</strain>
    </source>
</reference>
<gene>
    <name evidence="1" type="ORF">GCM10010995_24710</name>
</gene>
<proteinExistence type="predicted"/>